<name>A0AAV9CUP0_ACOCL</name>
<dbReference type="AlphaFoldDB" id="A0AAV9CUP0"/>
<dbReference type="Proteomes" id="UP001180020">
    <property type="component" value="Unassembled WGS sequence"/>
</dbReference>
<sequence length="134" mass="15753">MEESLNCFKFQSGRSKSSRLLMESLSSECIGLPSYEKASQSMTFQDDHIKQGRNRAWKFLRCVFVKNDGGDTEEIKDEKDLQTLEQNMEKTKTLVSQEKNMEKKATSESLEQVKEKKRKSWRPDPNRRWPVQGW</sequence>
<dbReference type="EMBL" id="JAUJYO010000017">
    <property type="protein sequence ID" value="KAK1292144.1"/>
    <property type="molecule type" value="Genomic_DNA"/>
</dbReference>
<evidence type="ECO:0000313" key="3">
    <source>
        <dbReference type="Proteomes" id="UP001180020"/>
    </source>
</evidence>
<organism evidence="2 3">
    <name type="scientific">Acorus calamus</name>
    <name type="common">Sweet flag</name>
    <dbReference type="NCBI Taxonomy" id="4465"/>
    <lineage>
        <taxon>Eukaryota</taxon>
        <taxon>Viridiplantae</taxon>
        <taxon>Streptophyta</taxon>
        <taxon>Embryophyta</taxon>
        <taxon>Tracheophyta</taxon>
        <taxon>Spermatophyta</taxon>
        <taxon>Magnoliopsida</taxon>
        <taxon>Liliopsida</taxon>
        <taxon>Acoraceae</taxon>
        <taxon>Acorus</taxon>
    </lineage>
</organism>
<evidence type="ECO:0000256" key="1">
    <source>
        <dbReference type="SAM" id="MobiDB-lite"/>
    </source>
</evidence>
<feature type="region of interest" description="Disordered" evidence="1">
    <location>
        <begin position="93"/>
        <end position="134"/>
    </location>
</feature>
<comment type="caution">
    <text evidence="2">The sequence shown here is derived from an EMBL/GenBank/DDBJ whole genome shotgun (WGS) entry which is preliminary data.</text>
</comment>
<protein>
    <submittedName>
        <fullName evidence="2">Uncharacterized protein</fullName>
    </submittedName>
</protein>
<keyword evidence="3" id="KW-1185">Reference proteome</keyword>
<accession>A0AAV9CUP0</accession>
<evidence type="ECO:0000313" key="2">
    <source>
        <dbReference type="EMBL" id="KAK1292144.1"/>
    </source>
</evidence>
<reference evidence="2" key="2">
    <citation type="submission" date="2023-06" db="EMBL/GenBank/DDBJ databases">
        <authorList>
            <person name="Ma L."/>
            <person name="Liu K.-W."/>
            <person name="Li Z."/>
            <person name="Hsiao Y.-Y."/>
            <person name="Qi Y."/>
            <person name="Fu T."/>
            <person name="Tang G."/>
            <person name="Zhang D."/>
            <person name="Sun W.-H."/>
            <person name="Liu D.-K."/>
            <person name="Li Y."/>
            <person name="Chen G.-Z."/>
            <person name="Liu X.-D."/>
            <person name="Liao X.-Y."/>
            <person name="Jiang Y.-T."/>
            <person name="Yu X."/>
            <person name="Hao Y."/>
            <person name="Huang J."/>
            <person name="Zhao X.-W."/>
            <person name="Ke S."/>
            <person name="Chen Y.-Y."/>
            <person name="Wu W.-L."/>
            <person name="Hsu J.-L."/>
            <person name="Lin Y.-F."/>
            <person name="Huang M.-D."/>
            <person name="Li C.-Y."/>
            <person name="Huang L."/>
            <person name="Wang Z.-W."/>
            <person name="Zhao X."/>
            <person name="Zhong W.-Y."/>
            <person name="Peng D.-H."/>
            <person name="Ahmad S."/>
            <person name="Lan S."/>
            <person name="Zhang J.-S."/>
            <person name="Tsai W.-C."/>
            <person name="Van De Peer Y."/>
            <person name="Liu Z.-J."/>
        </authorList>
    </citation>
    <scope>NUCLEOTIDE SEQUENCE</scope>
    <source>
        <strain evidence="2">CP</strain>
        <tissue evidence="2">Leaves</tissue>
    </source>
</reference>
<proteinExistence type="predicted"/>
<feature type="compositionally biased region" description="Basic and acidic residues" evidence="1">
    <location>
        <begin position="99"/>
        <end position="114"/>
    </location>
</feature>
<reference evidence="2" key="1">
    <citation type="journal article" date="2023" name="Nat. Commun.">
        <title>Diploid and tetraploid genomes of Acorus and the evolution of monocots.</title>
        <authorList>
            <person name="Ma L."/>
            <person name="Liu K.W."/>
            <person name="Li Z."/>
            <person name="Hsiao Y.Y."/>
            <person name="Qi Y."/>
            <person name="Fu T."/>
            <person name="Tang G.D."/>
            <person name="Zhang D."/>
            <person name="Sun W.H."/>
            <person name="Liu D.K."/>
            <person name="Li Y."/>
            <person name="Chen G.Z."/>
            <person name="Liu X.D."/>
            <person name="Liao X.Y."/>
            <person name="Jiang Y.T."/>
            <person name="Yu X."/>
            <person name="Hao Y."/>
            <person name="Huang J."/>
            <person name="Zhao X.W."/>
            <person name="Ke S."/>
            <person name="Chen Y.Y."/>
            <person name="Wu W.L."/>
            <person name="Hsu J.L."/>
            <person name="Lin Y.F."/>
            <person name="Huang M.D."/>
            <person name="Li C.Y."/>
            <person name="Huang L."/>
            <person name="Wang Z.W."/>
            <person name="Zhao X."/>
            <person name="Zhong W.Y."/>
            <person name="Peng D.H."/>
            <person name="Ahmad S."/>
            <person name="Lan S."/>
            <person name="Zhang J.S."/>
            <person name="Tsai W.C."/>
            <person name="Van de Peer Y."/>
            <person name="Liu Z.J."/>
        </authorList>
    </citation>
    <scope>NUCLEOTIDE SEQUENCE</scope>
    <source>
        <strain evidence="2">CP</strain>
    </source>
</reference>
<gene>
    <name evidence="2" type="ORF">QJS10_CPB17g02194</name>
</gene>